<keyword evidence="6 8" id="KW-1133">Transmembrane helix</keyword>
<feature type="transmembrane region" description="Helical" evidence="8">
    <location>
        <begin position="126"/>
        <end position="146"/>
    </location>
</feature>
<feature type="transmembrane region" description="Helical" evidence="8">
    <location>
        <begin position="7"/>
        <end position="31"/>
    </location>
</feature>
<dbReference type="OrthoDB" id="9804143at2"/>
<dbReference type="GO" id="GO:0005886">
    <property type="term" value="C:plasma membrane"/>
    <property type="evidence" value="ECO:0007669"/>
    <property type="project" value="UniProtKB-SubCell"/>
</dbReference>
<dbReference type="PANTHER" id="PTHR47019:SF1">
    <property type="entry name" value="LIPID II FLIPPASE MURJ"/>
    <property type="match status" value="1"/>
</dbReference>
<dbReference type="PRINTS" id="PR01806">
    <property type="entry name" value="VIRFACTRMVIN"/>
</dbReference>
<evidence type="ECO:0000256" key="6">
    <source>
        <dbReference type="ARBA" id="ARBA00022989"/>
    </source>
</evidence>
<evidence type="ECO:0000256" key="8">
    <source>
        <dbReference type="SAM" id="Phobius"/>
    </source>
</evidence>
<dbReference type="GO" id="GO:0034204">
    <property type="term" value="P:lipid translocation"/>
    <property type="evidence" value="ECO:0007669"/>
    <property type="project" value="TreeGrafter"/>
</dbReference>
<organism evidence="9 10">
    <name type="scientific">Ureibacillus chungkukjangi</name>
    <dbReference type="NCBI Taxonomy" id="1202712"/>
    <lineage>
        <taxon>Bacteria</taxon>
        <taxon>Bacillati</taxon>
        <taxon>Bacillota</taxon>
        <taxon>Bacilli</taxon>
        <taxon>Bacillales</taxon>
        <taxon>Caryophanaceae</taxon>
        <taxon>Ureibacillus</taxon>
    </lineage>
</organism>
<name>A0A318TTA2_9BACL</name>
<dbReference type="InterPro" id="IPR004268">
    <property type="entry name" value="MurJ"/>
</dbReference>
<evidence type="ECO:0000256" key="3">
    <source>
        <dbReference type="ARBA" id="ARBA00022692"/>
    </source>
</evidence>
<dbReference type="Pfam" id="PF03023">
    <property type="entry name" value="MurJ"/>
    <property type="match status" value="1"/>
</dbReference>
<evidence type="ECO:0000313" key="9">
    <source>
        <dbReference type="EMBL" id="PYF07593.1"/>
    </source>
</evidence>
<protein>
    <submittedName>
        <fullName evidence="9">Putative peptidoglycan lipid II flippase</fullName>
    </submittedName>
</protein>
<feature type="transmembrane region" description="Helical" evidence="8">
    <location>
        <begin position="270"/>
        <end position="287"/>
    </location>
</feature>
<dbReference type="InterPro" id="IPR051050">
    <property type="entry name" value="Lipid_II_flippase_MurJ/MviN"/>
</dbReference>
<dbReference type="NCBIfam" id="TIGR01695">
    <property type="entry name" value="murJ_mviN"/>
    <property type="match status" value="1"/>
</dbReference>
<gene>
    <name evidence="9" type="ORF">BJ095_104101</name>
</gene>
<keyword evidence="2" id="KW-1003">Cell membrane</keyword>
<evidence type="ECO:0000256" key="7">
    <source>
        <dbReference type="ARBA" id="ARBA00023136"/>
    </source>
</evidence>
<dbReference type="GO" id="GO:0008360">
    <property type="term" value="P:regulation of cell shape"/>
    <property type="evidence" value="ECO:0007669"/>
    <property type="project" value="UniProtKB-KW"/>
</dbReference>
<feature type="transmembrane region" description="Helical" evidence="8">
    <location>
        <begin position="51"/>
        <end position="70"/>
    </location>
</feature>
<evidence type="ECO:0000313" key="10">
    <source>
        <dbReference type="Proteomes" id="UP000247416"/>
    </source>
</evidence>
<evidence type="ECO:0000256" key="1">
    <source>
        <dbReference type="ARBA" id="ARBA00004651"/>
    </source>
</evidence>
<comment type="caution">
    <text evidence="9">The sequence shown here is derived from an EMBL/GenBank/DDBJ whole genome shotgun (WGS) entry which is preliminary data.</text>
</comment>
<accession>A0A318TTA2</accession>
<dbReference type="PANTHER" id="PTHR47019">
    <property type="entry name" value="LIPID II FLIPPASE MURJ"/>
    <property type="match status" value="1"/>
</dbReference>
<feature type="transmembrane region" description="Helical" evidence="8">
    <location>
        <begin position="447"/>
        <end position="464"/>
    </location>
</feature>
<evidence type="ECO:0000256" key="4">
    <source>
        <dbReference type="ARBA" id="ARBA00022960"/>
    </source>
</evidence>
<feature type="transmembrane region" description="Helical" evidence="8">
    <location>
        <begin position="158"/>
        <end position="177"/>
    </location>
</feature>
<feature type="transmembrane region" description="Helical" evidence="8">
    <location>
        <begin position="183"/>
        <end position="202"/>
    </location>
</feature>
<feature type="transmembrane region" description="Helical" evidence="8">
    <location>
        <begin position="82"/>
        <end position="106"/>
    </location>
</feature>
<dbReference type="Proteomes" id="UP000247416">
    <property type="component" value="Unassembled WGS sequence"/>
</dbReference>
<evidence type="ECO:0000256" key="5">
    <source>
        <dbReference type="ARBA" id="ARBA00022984"/>
    </source>
</evidence>
<feature type="transmembrane region" description="Helical" evidence="8">
    <location>
        <begin position="307"/>
        <end position="325"/>
    </location>
</feature>
<dbReference type="RefSeq" id="WP_107932598.1">
    <property type="nucleotide sequence ID" value="NZ_PYWJ01000003.1"/>
</dbReference>
<reference evidence="9 10" key="1">
    <citation type="submission" date="2018-06" db="EMBL/GenBank/DDBJ databases">
        <title>Genomic Encyclopedia of Archaeal and Bacterial Type Strains, Phase II (KMG-II): from individual species to whole genera.</title>
        <authorList>
            <person name="Goeker M."/>
        </authorList>
    </citation>
    <scope>NUCLEOTIDE SEQUENCE [LARGE SCALE GENOMIC DNA]</scope>
    <source>
        <strain evidence="9 10">KACC 16626</strain>
    </source>
</reference>
<dbReference type="GO" id="GO:0015648">
    <property type="term" value="F:lipid-linked peptidoglycan transporter activity"/>
    <property type="evidence" value="ECO:0007669"/>
    <property type="project" value="TreeGrafter"/>
</dbReference>
<comment type="subcellular location">
    <subcellularLocation>
        <location evidence="1">Cell membrane</location>
        <topology evidence="1">Multi-pass membrane protein</topology>
    </subcellularLocation>
</comment>
<dbReference type="GO" id="GO:0009252">
    <property type="term" value="P:peptidoglycan biosynthetic process"/>
    <property type="evidence" value="ECO:0007669"/>
    <property type="project" value="UniProtKB-KW"/>
</dbReference>
<evidence type="ECO:0000256" key="2">
    <source>
        <dbReference type="ARBA" id="ARBA00022475"/>
    </source>
</evidence>
<feature type="transmembrane region" description="Helical" evidence="8">
    <location>
        <begin position="470"/>
        <end position="491"/>
    </location>
</feature>
<keyword evidence="7 8" id="KW-0472">Membrane</keyword>
<proteinExistence type="predicted"/>
<feature type="transmembrane region" description="Helical" evidence="8">
    <location>
        <begin position="404"/>
        <end position="426"/>
    </location>
</feature>
<keyword evidence="5" id="KW-0573">Peptidoglycan synthesis</keyword>
<dbReference type="EMBL" id="QJTJ01000004">
    <property type="protein sequence ID" value="PYF07593.1"/>
    <property type="molecule type" value="Genomic_DNA"/>
</dbReference>
<dbReference type="AlphaFoldDB" id="A0A318TTA2"/>
<feature type="transmembrane region" description="Helical" evidence="8">
    <location>
        <begin position="378"/>
        <end position="398"/>
    </location>
</feature>
<keyword evidence="4" id="KW-0133">Cell shape</keyword>
<keyword evidence="10" id="KW-1185">Reference proteome</keyword>
<sequence>MNKFMKVVGAVAIINIVARLFGFFREMAIGYQYGVSYKADAIFTAYTLPNFLYLVIGGAFTTAVISLYNKKTTDQALFIKQSFTIVLISVSIMTIFVLCFTTSILNLIYNQNYNISPAEFDLAKHLFYWMMPSSILLCLASWYSGLLNINDKFHLSSISILIYNVFFLIIAVALSFVVGPIAYGISALASAVIMMYFLVAGYRKLNSHPVGFSFKHDKTTKQLWLMVVPIALGGGTLQIYAMLQRFFVMFLGLGESAISAVNYASRLTQFPQAILITAVTTVIYPILSKKEAENDYESIKNLYSKGLHYLLLLLIPVSIYSFFNAENIIQVVFERGKFTAEGTMITTPVFQIFVLSMFFLAANTYITRFYYAKADSMSPVVFSLINVFVINILVMYLMADSTGVNAIAWGTLISSIINTIMLIVYARYKYDLKLSSNKRRTDIFKTIVAFILIAIVMYFSSTYLEFGNKWITFVVGLIVFTFITLGSYLLFGIKEVKDYLFTIKNKIFKTS</sequence>
<feature type="transmembrane region" description="Helical" evidence="8">
    <location>
        <begin position="223"/>
        <end position="243"/>
    </location>
</feature>
<feature type="transmembrane region" description="Helical" evidence="8">
    <location>
        <begin position="345"/>
        <end position="366"/>
    </location>
</feature>
<keyword evidence="3 8" id="KW-0812">Transmembrane</keyword>